<feature type="transmembrane region" description="Helical" evidence="8">
    <location>
        <begin position="305"/>
        <end position="326"/>
    </location>
</feature>
<dbReference type="InterPro" id="IPR001905">
    <property type="entry name" value="Ammonium_transpt"/>
</dbReference>
<dbReference type="Pfam" id="PF00909">
    <property type="entry name" value="Ammonium_transp"/>
    <property type="match status" value="1"/>
</dbReference>
<proteinExistence type="inferred from homology"/>
<keyword evidence="6 8" id="KW-0472">Membrane</keyword>
<evidence type="ECO:0000256" key="4">
    <source>
        <dbReference type="ARBA" id="ARBA00022692"/>
    </source>
</evidence>
<sequence length="397" mass="41431">MNAGDTAWMLTSTCLVLLMTVPGVALLYGGMVGKKNIISTITQTFMITCLVTLLWFIVGYSLSFSEGSFNTFVGGFSNLFLKGVGVDSLSGTIPESVFVVFQLTFAIITAALICGAVAERMNFSALLIFIAIWILLVYAPICHMVWGGGLLASLGVLDFAGGTVVHINCGIAGLVAAIVLGERKQKSRPHNLLLSLIGTSLLWVGWFGFNAGSAVAANGGAGMAMLVTQIATATAGLAWMFAEWGFGKKPSLLGILSGAIAGLVAITPAAGFVGPVGAFFIGLIAGIVCYWASTKLKNKLGYDDSLDVFGIHGVGGTVGALLTGIFAKEAIGGAAGLLEGNTGQLWLQFIGVAFTIVYTGVFTYVILKIVNLITPLRATVEEETQGLDLRQHGEQIN</sequence>
<dbReference type="InterPro" id="IPR029020">
    <property type="entry name" value="Ammonium/urea_transptr"/>
</dbReference>
<keyword evidence="5 8" id="KW-1133">Transmembrane helix</keyword>
<dbReference type="InterPro" id="IPR002229">
    <property type="entry name" value="RhesusRHD"/>
</dbReference>
<name>A0A382HHN0_9ZZZZ</name>
<organism evidence="10">
    <name type="scientific">marine metagenome</name>
    <dbReference type="NCBI Taxonomy" id="408172"/>
    <lineage>
        <taxon>unclassified sequences</taxon>
        <taxon>metagenomes</taxon>
        <taxon>ecological metagenomes</taxon>
    </lineage>
</organism>
<comment type="similarity">
    <text evidence="2">Belongs to the ammonia transporter channel (TC 1.A.11.2) family.</text>
</comment>
<feature type="transmembrane region" description="Helical" evidence="8">
    <location>
        <begin position="221"/>
        <end position="240"/>
    </location>
</feature>
<feature type="transmembrane region" description="Helical" evidence="8">
    <location>
        <begin position="6"/>
        <end position="28"/>
    </location>
</feature>
<feature type="transmembrane region" description="Helical" evidence="8">
    <location>
        <begin position="192"/>
        <end position="209"/>
    </location>
</feature>
<dbReference type="NCBIfam" id="TIGR00836">
    <property type="entry name" value="amt"/>
    <property type="match status" value="1"/>
</dbReference>
<gene>
    <name evidence="10" type="ORF">METZ01_LOCUS239698</name>
</gene>
<evidence type="ECO:0000256" key="5">
    <source>
        <dbReference type="ARBA" id="ARBA00022989"/>
    </source>
</evidence>
<evidence type="ECO:0000256" key="1">
    <source>
        <dbReference type="ARBA" id="ARBA00004141"/>
    </source>
</evidence>
<dbReference type="GO" id="GO:0005886">
    <property type="term" value="C:plasma membrane"/>
    <property type="evidence" value="ECO:0007669"/>
    <property type="project" value="InterPro"/>
</dbReference>
<dbReference type="PRINTS" id="PR00342">
    <property type="entry name" value="RHESUSRHD"/>
</dbReference>
<evidence type="ECO:0000259" key="9">
    <source>
        <dbReference type="Pfam" id="PF00909"/>
    </source>
</evidence>
<dbReference type="PANTHER" id="PTHR43029:SF10">
    <property type="entry name" value="AMMONIUM TRANSPORTER MEP2"/>
    <property type="match status" value="1"/>
</dbReference>
<feature type="transmembrane region" description="Helical" evidence="8">
    <location>
        <begin position="97"/>
        <end position="118"/>
    </location>
</feature>
<feature type="transmembrane region" description="Helical" evidence="8">
    <location>
        <begin position="252"/>
        <end position="270"/>
    </location>
</feature>
<keyword evidence="3" id="KW-0813">Transport</keyword>
<keyword evidence="4 8" id="KW-0812">Transmembrane</keyword>
<dbReference type="SUPFAM" id="SSF111352">
    <property type="entry name" value="Ammonium transporter"/>
    <property type="match status" value="1"/>
</dbReference>
<protein>
    <recommendedName>
        <fullName evidence="9">Ammonium transporter AmtB-like domain-containing protein</fullName>
    </recommendedName>
</protein>
<keyword evidence="7" id="KW-0924">Ammonia transport</keyword>
<dbReference type="AlphaFoldDB" id="A0A382HHN0"/>
<evidence type="ECO:0000256" key="8">
    <source>
        <dbReference type="SAM" id="Phobius"/>
    </source>
</evidence>
<dbReference type="GO" id="GO:0008519">
    <property type="term" value="F:ammonium channel activity"/>
    <property type="evidence" value="ECO:0007669"/>
    <property type="project" value="InterPro"/>
</dbReference>
<evidence type="ECO:0000313" key="10">
    <source>
        <dbReference type="EMBL" id="SVB86844.1"/>
    </source>
</evidence>
<dbReference type="EMBL" id="UINC01061355">
    <property type="protein sequence ID" value="SVB86844.1"/>
    <property type="molecule type" value="Genomic_DNA"/>
</dbReference>
<evidence type="ECO:0000256" key="2">
    <source>
        <dbReference type="ARBA" id="ARBA00005887"/>
    </source>
</evidence>
<evidence type="ECO:0000256" key="7">
    <source>
        <dbReference type="ARBA" id="ARBA00023177"/>
    </source>
</evidence>
<accession>A0A382HHN0</accession>
<dbReference type="Gene3D" id="1.10.3430.10">
    <property type="entry name" value="Ammonium transporter AmtB like domains"/>
    <property type="match status" value="1"/>
</dbReference>
<evidence type="ECO:0000256" key="3">
    <source>
        <dbReference type="ARBA" id="ARBA00022448"/>
    </source>
</evidence>
<feature type="domain" description="Ammonium transporter AmtB-like" evidence="9">
    <location>
        <begin position="7"/>
        <end position="395"/>
    </location>
</feature>
<feature type="transmembrane region" description="Helical" evidence="8">
    <location>
        <begin position="40"/>
        <end position="62"/>
    </location>
</feature>
<feature type="transmembrane region" description="Helical" evidence="8">
    <location>
        <begin position="125"/>
        <end position="147"/>
    </location>
</feature>
<evidence type="ECO:0000256" key="6">
    <source>
        <dbReference type="ARBA" id="ARBA00023136"/>
    </source>
</evidence>
<feature type="transmembrane region" description="Helical" evidence="8">
    <location>
        <begin position="159"/>
        <end position="180"/>
    </location>
</feature>
<comment type="subcellular location">
    <subcellularLocation>
        <location evidence="1">Membrane</location>
        <topology evidence="1">Multi-pass membrane protein</topology>
    </subcellularLocation>
</comment>
<dbReference type="PANTHER" id="PTHR43029">
    <property type="entry name" value="AMMONIUM TRANSPORTER MEP2"/>
    <property type="match status" value="1"/>
</dbReference>
<feature type="transmembrane region" description="Helical" evidence="8">
    <location>
        <begin position="346"/>
        <end position="367"/>
    </location>
</feature>
<dbReference type="InterPro" id="IPR024041">
    <property type="entry name" value="NH4_transpt_AmtB-like_dom"/>
</dbReference>
<feature type="transmembrane region" description="Helical" evidence="8">
    <location>
        <begin position="276"/>
        <end position="293"/>
    </location>
</feature>
<reference evidence="10" key="1">
    <citation type="submission" date="2018-05" db="EMBL/GenBank/DDBJ databases">
        <authorList>
            <person name="Lanie J.A."/>
            <person name="Ng W.-L."/>
            <person name="Kazmierczak K.M."/>
            <person name="Andrzejewski T.M."/>
            <person name="Davidsen T.M."/>
            <person name="Wayne K.J."/>
            <person name="Tettelin H."/>
            <person name="Glass J.I."/>
            <person name="Rusch D."/>
            <person name="Podicherti R."/>
            <person name="Tsui H.-C.T."/>
            <person name="Winkler M.E."/>
        </authorList>
    </citation>
    <scope>NUCLEOTIDE SEQUENCE</scope>
</reference>